<gene>
    <name evidence="6" type="ORF">FXN65_07785</name>
</gene>
<dbReference type="InterPro" id="IPR058163">
    <property type="entry name" value="LysR-type_TF_proteobact-type"/>
</dbReference>
<dbReference type="PANTHER" id="PTHR30537:SF79">
    <property type="entry name" value="TRANSCRIPTIONAL REGULATOR-RELATED"/>
    <property type="match status" value="1"/>
</dbReference>
<dbReference type="Proteomes" id="UP000327179">
    <property type="component" value="Chromosome"/>
</dbReference>
<dbReference type="GO" id="GO:0006351">
    <property type="term" value="P:DNA-templated transcription"/>
    <property type="evidence" value="ECO:0007669"/>
    <property type="project" value="TreeGrafter"/>
</dbReference>
<dbReference type="SUPFAM" id="SSF46785">
    <property type="entry name" value="Winged helix' DNA-binding domain"/>
    <property type="match status" value="1"/>
</dbReference>
<dbReference type="InterPro" id="IPR000847">
    <property type="entry name" value="LysR_HTH_N"/>
</dbReference>
<evidence type="ECO:0000313" key="7">
    <source>
        <dbReference type="Proteomes" id="UP000327179"/>
    </source>
</evidence>
<dbReference type="PANTHER" id="PTHR30537">
    <property type="entry name" value="HTH-TYPE TRANSCRIPTIONAL REGULATOR"/>
    <property type="match status" value="1"/>
</dbReference>
<dbReference type="InterPro" id="IPR036390">
    <property type="entry name" value="WH_DNA-bd_sf"/>
</dbReference>
<name>A0A5J6QL29_9GAMM</name>
<dbReference type="RefSeq" id="WP_151132513.1">
    <property type="nucleotide sequence ID" value="NZ_CP043311.1"/>
</dbReference>
<dbReference type="GO" id="GO:0043565">
    <property type="term" value="F:sequence-specific DNA binding"/>
    <property type="evidence" value="ECO:0007669"/>
    <property type="project" value="TreeGrafter"/>
</dbReference>
<evidence type="ECO:0000259" key="5">
    <source>
        <dbReference type="PROSITE" id="PS50931"/>
    </source>
</evidence>
<keyword evidence="3" id="KW-0238">DNA-binding</keyword>
<feature type="domain" description="HTH lysR-type" evidence="5">
    <location>
        <begin position="4"/>
        <end position="61"/>
    </location>
</feature>
<proteinExistence type="inferred from homology"/>
<dbReference type="InterPro" id="IPR036388">
    <property type="entry name" value="WH-like_DNA-bd_sf"/>
</dbReference>
<dbReference type="GO" id="GO:0003700">
    <property type="term" value="F:DNA-binding transcription factor activity"/>
    <property type="evidence" value="ECO:0007669"/>
    <property type="project" value="InterPro"/>
</dbReference>
<evidence type="ECO:0000256" key="3">
    <source>
        <dbReference type="ARBA" id="ARBA00023125"/>
    </source>
</evidence>
<accession>A0A5J6QL29</accession>
<evidence type="ECO:0000256" key="1">
    <source>
        <dbReference type="ARBA" id="ARBA00009437"/>
    </source>
</evidence>
<reference evidence="6 7" key="1">
    <citation type="submission" date="2019-08" db="EMBL/GenBank/DDBJ databases">
        <title>Whole-genome Sequencing of e-waste polymer degrading bacterium Pseudomonas sp. strain PE08.</title>
        <authorList>
            <person name="Kirdat K."/>
            <person name="Debbarma P."/>
            <person name="Narawade N."/>
            <person name="Suyal D."/>
            <person name="Thorat V."/>
            <person name="Shouche Y."/>
            <person name="Goel R."/>
            <person name="Yadav A."/>
        </authorList>
    </citation>
    <scope>NUCLEOTIDE SEQUENCE [LARGE SCALE GENOMIC DNA]</scope>
    <source>
        <strain evidence="6 7">PE08</strain>
    </source>
</reference>
<sequence>MRLPSLIALRTFGVAARSRNFTEAAQELSVTPGAVSRQIRLLEAELGVSLFDRTRNTVTLNDNGRRLAATVAQAFELLERGADELRGQDEGPIHITCAPSIASHWLMRRLNQFSACNPDITLSLEATEQLVDLERGEATLAIRFTTTGAPMPASELLFVEEFFPVCSPAYLEQYGVMREPRDLLGARLIHTHWKNTGNLHLPSWEDWFATYVGEPGPVKGGMRFGLIGHAIQGAVSGQGFALGSTALAFDDIANGRLVLPFGEACRLPTPWAYRLAWSRRSPPAEKVRRLIDWLLAEARASTMPGQGGGKAG</sequence>
<dbReference type="EMBL" id="CP043311">
    <property type="protein sequence ID" value="QEY61971.1"/>
    <property type="molecule type" value="Genomic_DNA"/>
</dbReference>
<organism evidence="6 7">
    <name type="scientific">Metapseudomonas lalkuanensis</name>
    <dbReference type="NCBI Taxonomy" id="2604832"/>
    <lineage>
        <taxon>Bacteria</taxon>
        <taxon>Pseudomonadati</taxon>
        <taxon>Pseudomonadota</taxon>
        <taxon>Gammaproteobacteria</taxon>
        <taxon>Pseudomonadales</taxon>
        <taxon>Pseudomonadaceae</taxon>
        <taxon>Metapseudomonas</taxon>
    </lineage>
</organism>
<dbReference type="Gene3D" id="1.10.10.10">
    <property type="entry name" value="Winged helix-like DNA-binding domain superfamily/Winged helix DNA-binding domain"/>
    <property type="match status" value="1"/>
</dbReference>
<evidence type="ECO:0000313" key="6">
    <source>
        <dbReference type="EMBL" id="QEY61971.1"/>
    </source>
</evidence>
<keyword evidence="4" id="KW-0804">Transcription</keyword>
<evidence type="ECO:0000256" key="2">
    <source>
        <dbReference type="ARBA" id="ARBA00023015"/>
    </source>
</evidence>
<dbReference type="AlphaFoldDB" id="A0A5J6QL29"/>
<dbReference type="KEGG" id="plal:FXN65_07785"/>
<evidence type="ECO:0000256" key="4">
    <source>
        <dbReference type="ARBA" id="ARBA00023163"/>
    </source>
</evidence>
<dbReference type="Pfam" id="PF00126">
    <property type="entry name" value="HTH_1"/>
    <property type="match status" value="1"/>
</dbReference>
<dbReference type="PROSITE" id="PS50931">
    <property type="entry name" value="HTH_LYSR"/>
    <property type="match status" value="1"/>
</dbReference>
<dbReference type="CDD" id="cd08432">
    <property type="entry name" value="PBP2_GcdR_TrpI_HvrB_AmpR_like"/>
    <property type="match status" value="1"/>
</dbReference>
<keyword evidence="7" id="KW-1185">Reference proteome</keyword>
<dbReference type="InterPro" id="IPR005119">
    <property type="entry name" value="LysR_subst-bd"/>
</dbReference>
<dbReference type="Gene3D" id="3.40.190.10">
    <property type="entry name" value="Periplasmic binding protein-like II"/>
    <property type="match status" value="2"/>
</dbReference>
<dbReference type="SUPFAM" id="SSF53850">
    <property type="entry name" value="Periplasmic binding protein-like II"/>
    <property type="match status" value="1"/>
</dbReference>
<dbReference type="Pfam" id="PF03466">
    <property type="entry name" value="LysR_substrate"/>
    <property type="match status" value="1"/>
</dbReference>
<keyword evidence="2" id="KW-0805">Transcription regulation</keyword>
<dbReference type="PRINTS" id="PR00039">
    <property type="entry name" value="HTHLYSR"/>
</dbReference>
<protein>
    <submittedName>
        <fullName evidence="6">LysR family transcriptional regulator</fullName>
    </submittedName>
</protein>
<comment type="similarity">
    <text evidence="1">Belongs to the LysR transcriptional regulatory family.</text>
</comment>